<dbReference type="Proteomes" id="UP000011960">
    <property type="component" value="Unassembled WGS sequence"/>
</dbReference>
<reference evidence="1 2" key="1">
    <citation type="journal article" date="2013" name="Genome Announc.">
        <title>Genome Sequence of Hydrothermal Arsenic-Respiring Bacterium Marinobacter santoriniensis NKSG1T.</title>
        <authorList>
            <person name="Handley K.M."/>
            <person name="Upton M."/>
            <person name="Beatson S.A."/>
            <person name="Hery M."/>
            <person name="Lloyd J.R."/>
        </authorList>
    </citation>
    <scope>NUCLEOTIDE SEQUENCE [LARGE SCALE GENOMIC DNA]</scope>
    <source>
        <strain evidence="1 2">NKSG1</strain>
    </source>
</reference>
<evidence type="ECO:0000313" key="2">
    <source>
        <dbReference type="Proteomes" id="UP000011960"/>
    </source>
</evidence>
<dbReference type="eggNOG" id="COG4104">
    <property type="taxonomic scope" value="Bacteria"/>
</dbReference>
<name>M7CVP9_9GAMM</name>
<dbReference type="STRING" id="1288826.MSNKSG1_10413"/>
<dbReference type="PATRIC" id="fig|1288826.3.peg.2053"/>
<comment type="caution">
    <text evidence="1">The sequence shown here is derived from an EMBL/GenBank/DDBJ whole genome shotgun (WGS) entry which is preliminary data.</text>
</comment>
<gene>
    <name evidence="1" type="ORF">MSNKSG1_10413</name>
</gene>
<sequence length="315" mass="32958">MNKADLLTLFYGDASAKPGNFDRLNPGLGDQVMPGEMVVLGDPEGRECTRKEADLMEVAARVNAKVQAMDQEEAQFIVKYYDLLEAITSTSSAGMGAGSVVIGKQIESIKTILKEVERLHQESYRSYGHLNHPDFFERRSALFKKLDFALGTIARKGMSLDDDAKLKRALGLSSKSIVHNWKAAGIGAIPGYSTHYDKLASGARYAKGFGYLSIGLDVAASGVKIRAACMSGRNSECRRVKFTEGGRLSGAAVGGSVGAFAGPFLCGVIGIGSGGLGGIACGIIMAGVGGTAGGSVGGDTGEDVGEVIFEVTNDE</sequence>
<evidence type="ECO:0000313" key="1">
    <source>
        <dbReference type="EMBL" id="EMP56280.1"/>
    </source>
</evidence>
<keyword evidence="2" id="KW-1185">Reference proteome</keyword>
<organism evidence="1 2">
    <name type="scientific">Marinobacter santoriniensis NKSG1</name>
    <dbReference type="NCBI Taxonomy" id="1288826"/>
    <lineage>
        <taxon>Bacteria</taxon>
        <taxon>Pseudomonadati</taxon>
        <taxon>Pseudomonadota</taxon>
        <taxon>Gammaproteobacteria</taxon>
        <taxon>Pseudomonadales</taxon>
        <taxon>Marinobacteraceae</taxon>
        <taxon>Marinobacter</taxon>
    </lineage>
</organism>
<dbReference type="EMBL" id="APAT01000015">
    <property type="protein sequence ID" value="EMP56280.1"/>
    <property type="molecule type" value="Genomic_DNA"/>
</dbReference>
<dbReference type="AlphaFoldDB" id="M7CVP9"/>
<proteinExistence type="predicted"/>
<protein>
    <submittedName>
        <fullName evidence="1">Uncharacterized protein</fullName>
    </submittedName>
</protein>
<accession>M7CVP9</accession>